<evidence type="ECO:0000256" key="14">
    <source>
        <dbReference type="ARBA" id="ARBA00024695"/>
    </source>
</evidence>
<evidence type="ECO:0000259" key="17">
    <source>
        <dbReference type="SMART" id="SM00327"/>
    </source>
</evidence>
<feature type="region of interest" description="Disordered" evidence="16">
    <location>
        <begin position="750"/>
        <end position="772"/>
    </location>
</feature>
<keyword evidence="7" id="KW-0227">DNA damage</keyword>
<dbReference type="GO" id="GO:0032040">
    <property type="term" value="C:small-subunit processome"/>
    <property type="evidence" value="ECO:0007669"/>
    <property type="project" value="InterPro"/>
</dbReference>
<evidence type="ECO:0000256" key="12">
    <source>
        <dbReference type="ARBA" id="ARBA00023204"/>
    </source>
</evidence>
<dbReference type="Gene3D" id="3.30.40.10">
    <property type="entry name" value="Zinc/RING finger domain, C3HC4 (zinc finger)"/>
    <property type="match status" value="1"/>
</dbReference>
<evidence type="ECO:0000256" key="10">
    <source>
        <dbReference type="ARBA" id="ARBA00023015"/>
    </source>
</evidence>
<evidence type="ECO:0000256" key="3">
    <source>
        <dbReference type="ARBA" id="ARBA00007466"/>
    </source>
</evidence>
<sequence>MNDDDEPKGYTWEGDYADGLNIRDVLHEDESGSIEKSVAKLILDSKRKKRLDSRPANVRLGIMRYVYLVIDCSFSMADKSIQPSRLAVAIKALNQFLDKFSEQNPISQVGIVVCKDKRAERLIPLTGNVRLVKESLSTITEVLCHGEFSLHNSLMATIRSLQYDFFHHPILNQMINLLHSMFNKLSDLMWSAGQEFDARYMSGVQKCLHFSSYPGHASREVILIVASLSTCDPSSIFGTFELLKRYHIRCSVISLSAEVFVYKKLCSITSGRHDVVLDSTHFEIVLNEHTNPPISSRNAESSVVRMGFPAHESIDSPSFCLCHQSDIRPPDGRGFFCPQCGARYCSLPVECRICKLTLISAPQLARSLHNLLPLPAFEEIDTTKGTCFACIRQLDDKSFVCKNCKSMFCIDCDVLLHESLQICPGWFFMKRGVFSMVKKMNSGKVKKSADQPTKINPFELKYNRTKHKILGTKAASTPCGTPGLSKKKAFENRTKTLAVEWKERGKRNQIIDQRIGEDNGMMDDQEYISKRFIAERLKFFKITNPELTNDGDEKLTHKGRELTEVDKYDRAMLSDEDDDDESREGGGISANIVAAVHFGGGIAASAENAASKRKDFIAELIAKTKQQRYDKKLARDEREGATERLDEKWNKIRQTDAMASLLTPVKDKLNISRPEKDSYDHLASSYFNFEILSIFPLCLIILLFSIGNIFYELQMDSGKRGEASERQKTEEEKAHEKREKLIRQEKARLAQMDQNREAKKKSKNDGNKNEGFTVKYDSSGVLMNAEKLKKGRIKIVRIESSDEEDESNSEEMGEDTEKDDFDAMVQGDEPIDLPQSSAKNIATDAETETRKGSENEESPFVIDLPQKYENLKKLLDAQSDTNCEVIIKRLIKLYHPSLREGNKSRLCRLFVLLLRYYDDLSKEQFHVEHSARCMRALLRQQYALHARAPREMFTFRFIAFLKLVSTLYPMHDTFHPVVSPSLAFACRLVSTARICSIKDVARVLIMVRMLSSFVEESKRYLPEVVAFLHGVFLMAVESRDDEHCPAATFPISLPHRRMLFIADDVSLSFKKSCSKIEIPPQLDATEVFNDSIDRPLLGLLSRLPRNLYPTHLLTKLSELESFITAQSSRNLLKQLQRPMKEKKMLDLLEPRFEENYDVEKARHSKNIAKKSKKVEIKQLTKKYKKELRGTVRELRRDNQFLNREKRQEMLESDQVRKEKTKWLISTLQGQESEYKKNAYMKHKL</sequence>
<feature type="domain" description="TFIIH C1-like" evidence="18">
    <location>
        <begin position="386"/>
        <end position="428"/>
    </location>
</feature>
<feature type="domain" description="VWFA" evidence="17">
    <location>
        <begin position="63"/>
        <end position="290"/>
    </location>
</feature>
<evidence type="ECO:0000256" key="9">
    <source>
        <dbReference type="ARBA" id="ARBA00022833"/>
    </source>
</evidence>
<evidence type="ECO:0000256" key="16">
    <source>
        <dbReference type="SAM" id="MobiDB-lite"/>
    </source>
</evidence>
<dbReference type="GO" id="GO:0006351">
    <property type="term" value="P:DNA-templated transcription"/>
    <property type="evidence" value="ECO:0007669"/>
    <property type="project" value="InterPro"/>
</dbReference>
<comment type="function">
    <text evidence="14">Involved in nucleolar processing of pre-18S ribosomal RNA. Has a role in the nuclear export of 40S pre-ribosomal subunit to the cytoplasm.</text>
</comment>
<comment type="similarity">
    <text evidence="2">Belongs to the GTF2H2 family.</text>
</comment>
<dbReference type="InterPro" id="IPR007276">
    <property type="entry name" value="Nop14"/>
</dbReference>
<evidence type="ECO:0000313" key="20">
    <source>
        <dbReference type="WBParaSite" id="EEL_0000631901-mRNA-1"/>
    </source>
</evidence>
<comment type="subcellular location">
    <subcellularLocation>
        <location evidence="1">Nucleus</location>
        <location evidence="1">Nucleolus</location>
    </subcellularLocation>
</comment>
<dbReference type="Pfam" id="PF07975">
    <property type="entry name" value="C1_4"/>
    <property type="match status" value="1"/>
</dbReference>
<dbReference type="NCBIfam" id="TIGR00622">
    <property type="entry name" value="ssl1"/>
    <property type="match status" value="1"/>
</dbReference>
<accession>A0A0R3RW05</accession>
<dbReference type="Proteomes" id="UP000050640">
    <property type="component" value="Unplaced"/>
</dbReference>
<dbReference type="Gene3D" id="3.40.50.410">
    <property type="entry name" value="von Willebrand factor, type A domain"/>
    <property type="match status" value="1"/>
</dbReference>
<dbReference type="InterPro" id="IPR002035">
    <property type="entry name" value="VWF_A"/>
</dbReference>
<keyword evidence="4" id="KW-0690">Ribosome biogenesis</keyword>
<dbReference type="SUPFAM" id="SSF57889">
    <property type="entry name" value="Cysteine-rich domain"/>
    <property type="match status" value="1"/>
</dbReference>
<dbReference type="InterPro" id="IPR007198">
    <property type="entry name" value="Ssl1-like"/>
</dbReference>
<dbReference type="PANTHER" id="PTHR23183">
    <property type="entry name" value="NOP14"/>
    <property type="match status" value="1"/>
</dbReference>
<proteinExistence type="inferred from homology"/>
<keyword evidence="12" id="KW-0234">DNA repair</keyword>
<evidence type="ECO:0000259" key="18">
    <source>
        <dbReference type="SMART" id="SM01047"/>
    </source>
</evidence>
<keyword evidence="10" id="KW-0805">Transcription regulation</keyword>
<dbReference type="InterPro" id="IPR013083">
    <property type="entry name" value="Znf_RING/FYVE/PHD"/>
</dbReference>
<evidence type="ECO:0000256" key="8">
    <source>
        <dbReference type="ARBA" id="ARBA00022771"/>
    </source>
</evidence>
<evidence type="ECO:0000256" key="15">
    <source>
        <dbReference type="SAM" id="Coils"/>
    </source>
</evidence>
<dbReference type="Pfam" id="PF04147">
    <property type="entry name" value="Nop14"/>
    <property type="match status" value="2"/>
</dbReference>
<dbReference type="InterPro" id="IPR012170">
    <property type="entry name" value="TFIIH_SSL1/p44"/>
</dbReference>
<feature type="region of interest" description="Disordered" evidence="16">
    <location>
        <begin position="720"/>
        <end position="739"/>
    </location>
</feature>
<keyword evidence="9" id="KW-0862">Zinc</keyword>
<keyword evidence="8" id="KW-0863">Zinc-finger</keyword>
<evidence type="ECO:0000313" key="19">
    <source>
        <dbReference type="Proteomes" id="UP000050640"/>
    </source>
</evidence>
<keyword evidence="6" id="KW-0479">Metal-binding</keyword>
<keyword evidence="19" id="KW-1185">Reference proteome</keyword>
<evidence type="ECO:0000256" key="5">
    <source>
        <dbReference type="ARBA" id="ARBA00022552"/>
    </source>
</evidence>
<dbReference type="InterPro" id="IPR046349">
    <property type="entry name" value="C1-like_sf"/>
</dbReference>
<keyword evidence="11" id="KW-0804">Transcription</keyword>
<dbReference type="SMART" id="SM01047">
    <property type="entry name" value="C1_4"/>
    <property type="match status" value="1"/>
</dbReference>
<dbReference type="GO" id="GO:0000439">
    <property type="term" value="C:transcription factor TFIIH core complex"/>
    <property type="evidence" value="ECO:0007669"/>
    <property type="project" value="InterPro"/>
</dbReference>
<evidence type="ECO:0000256" key="6">
    <source>
        <dbReference type="ARBA" id="ARBA00022723"/>
    </source>
</evidence>
<evidence type="ECO:0000256" key="4">
    <source>
        <dbReference type="ARBA" id="ARBA00022517"/>
    </source>
</evidence>
<name>A0A0R3RW05_9BILA</name>
<evidence type="ECO:0000256" key="11">
    <source>
        <dbReference type="ARBA" id="ARBA00023163"/>
    </source>
</evidence>
<feature type="region of interest" description="Disordered" evidence="16">
    <location>
        <begin position="799"/>
        <end position="818"/>
    </location>
</feature>
<dbReference type="GO" id="GO:0030692">
    <property type="term" value="C:Noc4p-Nop14p complex"/>
    <property type="evidence" value="ECO:0007669"/>
    <property type="project" value="TreeGrafter"/>
</dbReference>
<keyword evidence="5" id="KW-0698">rRNA processing</keyword>
<feature type="coiled-coil region" evidence="15">
    <location>
        <begin position="1184"/>
        <end position="1218"/>
    </location>
</feature>
<dbReference type="PANTHER" id="PTHR23183:SF0">
    <property type="entry name" value="NUCLEOLAR PROTEIN 14"/>
    <property type="match status" value="1"/>
</dbReference>
<evidence type="ECO:0000256" key="13">
    <source>
        <dbReference type="ARBA" id="ARBA00023242"/>
    </source>
</evidence>
<reference evidence="20" key="1">
    <citation type="submission" date="2016-04" db="UniProtKB">
        <authorList>
            <consortium name="WormBaseParasite"/>
        </authorList>
    </citation>
    <scope>IDENTIFICATION</scope>
</reference>
<keyword evidence="15" id="KW-0175">Coiled coil</keyword>
<dbReference type="SMART" id="SM00327">
    <property type="entry name" value="VWA"/>
    <property type="match status" value="1"/>
</dbReference>
<dbReference type="GO" id="GO:0006289">
    <property type="term" value="P:nucleotide-excision repair"/>
    <property type="evidence" value="ECO:0007669"/>
    <property type="project" value="InterPro"/>
</dbReference>
<protein>
    <submittedName>
        <fullName evidence="20">General transcription factor IIH subunit</fullName>
    </submittedName>
</protein>
<dbReference type="STRING" id="1147741.A0A0R3RW05"/>
<dbReference type="SUPFAM" id="SSF53300">
    <property type="entry name" value="vWA-like"/>
    <property type="match status" value="1"/>
</dbReference>
<dbReference type="InterPro" id="IPR004595">
    <property type="entry name" value="TFIIH_C1-like_dom"/>
</dbReference>
<dbReference type="Pfam" id="PF04056">
    <property type="entry name" value="Ssl1"/>
    <property type="match status" value="2"/>
</dbReference>
<feature type="compositionally biased region" description="Acidic residues" evidence="16">
    <location>
        <begin position="801"/>
        <end position="818"/>
    </location>
</feature>
<dbReference type="GO" id="GO:0030490">
    <property type="term" value="P:maturation of SSU-rRNA"/>
    <property type="evidence" value="ECO:0007669"/>
    <property type="project" value="TreeGrafter"/>
</dbReference>
<dbReference type="AlphaFoldDB" id="A0A0R3RW05"/>
<dbReference type="InterPro" id="IPR036465">
    <property type="entry name" value="vWFA_dom_sf"/>
</dbReference>
<organism evidence="19 20">
    <name type="scientific">Elaeophora elaphi</name>
    <dbReference type="NCBI Taxonomy" id="1147741"/>
    <lineage>
        <taxon>Eukaryota</taxon>
        <taxon>Metazoa</taxon>
        <taxon>Ecdysozoa</taxon>
        <taxon>Nematoda</taxon>
        <taxon>Chromadorea</taxon>
        <taxon>Rhabditida</taxon>
        <taxon>Spirurina</taxon>
        <taxon>Spiruromorpha</taxon>
        <taxon>Filarioidea</taxon>
        <taxon>Onchocercidae</taxon>
        <taxon>Elaeophora</taxon>
    </lineage>
</organism>
<evidence type="ECO:0000256" key="7">
    <source>
        <dbReference type="ARBA" id="ARBA00022763"/>
    </source>
</evidence>
<dbReference type="WBParaSite" id="EEL_0000631901-mRNA-1">
    <property type="protein sequence ID" value="EEL_0000631901-mRNA-1"/>
    <property type="gene ID" value="EEL_0000631901"/>
</dbReference>
<keyword evidence="13" id="KW-0539">Nucleus</keyword>
<evidence type="ECO:0000256" key="1">
    <source>
        <dbReference type="ARBA" id="ARBA00004604"/>
    </source>
</evidence>
<evidence type="ECO:0000256" key="2">
    <source>
        <dbReference type="ARBA" id="ARBA00006092"/>
    </source>
</evidence>
<dbReference type="GO" id="GO:0008270">
    <property type="term" value="F:zinc ion binding"/>
    <property type="evidence" value="ECO:0007669"/>
    <property type="project" value="UniProtKB-KW"/>
</dbReference>
<comment type="similarity">
    <text evidence="3">Belongs to the NOP14 family.</text>
</comment>